<sequence>MTQFIARVEMYGANSEDYENLHECLQSVGYTRTITSDDGRRLKLPDATYFLNSSSIDQPETVATQVQQIAQSIRNSAVFVCRFDSWYGYLHDA</sequence>
<evidence type="ECO:0000313" key="1">
    <source>
        <dbReference type="EMBL" id="PIK83444.1"/>
    </source>
</evidence>
<dbReference type="RefSeq" id="WP_099843680.1">
    <property type="nucleotide sequence ID" value="NZ_JAIFQZ010000009.1"/>
</dbReference>
<dbReference type="EMBL" id="NKYI01000022">
    <property type="protein sequence ID" value="PIK83444.1"/>
    <property type="molecule type" value="Genomic_DNA"/>
</dbReference>
<comment type="caution">
    <text evidence="1">The sequence shown here is derived from an EMBL/GenBank/DDBJ whole genome shotgun (WGS) entry which is preliminary data.</text>
</comment>
<name>A0A855F071_RAOOR</name>
<organism evidence="1 2">
    <name type="scientific">Raoultella ornithinolytica</name>
    <name type="common">Klebsiella ornithinolytica</name>
    <dbReference type="NCBI Taxonomy" id="54291"/>
    <lineage>
        <taxon>Bacteria</taxon>
        <taxon>Pseudomonadati</taxon>
        <taxon>Pseudomonadota</taxon>
        <taxon>Gammaproteobacteria</taxon>
        <taxon>Enterobacterales</taxon>
        <taxon>Enterobacteriaceae</taxon>
        <taxon>Klebsiella/Raoultella group</taxon>
        <taxon>Raoultella</taxon>
    </lineage>
</organism>
<dbReference type="AlphaFoldDB" id="A0A855F071"/>
<gene>
    <name evidence="1" type="ORF">CFY86_14300</name>
</gene>
<protein>
    <submittedName>
        <fullName evidence="1">DUF2622 domain-containing protein</fullName>
    </submittedName>
</protein>
<accession>A0A855F071</accession>
<dbReference type="Proteomes" id="UP000229713">
    <property type="component" value="Unassembled WGS sequence"/>
</dbReference>
<evidence type="ECO:0000313" key="2">
    <source>
        <dbReference type="Proteomes" id="UP000229713"/>
    </source>
</evidence>
<reference evidence="1 2" key="1">
    <citation type="submission" date="2017-07" db="EMBL/GenBank/DDBJ databases">
        <title>Raoultella ornithinolytica strain HH3 draft genome.</title>
        <authorList>
            <person name="Duceppe M.-O."/>
            <person name="Huang H."/>
            <person name="Phipps-Todd B."/>
        </authorList>
    </citation>
    <scope>NUCLEOTIDE SEQUENCE [LARGE SCALE GENOMIC DNA]</scope>
    <source>
        <strain evidence="1 2">HH3</strain>
    </source>
</reference>
<proteinExistence type="predicted"/>